<dbReference type="NCBIfam" id="TIGR00486">
    <property type="entry name" value="YbgI_SA1388"/>
    <property type="match status" value="1"/>
</dbReference>
<dbReference type="GO" id="GO:0046872">
    <property type="term" value="F:metal ion binding"/>
    <property type="evidence" value="ECO:0007669"/>
    <property type="project" value="UniProtKB-KW"/>
</dbReference>
<keyword evidence="4 5" id="KW-0479">Metal-binding</keyword>
<dbReference type="PANTHER" id="PTHR13799:SF14">
    <property type="entry name" value="GTP CYCLOHYDROLASE 1 TYPE 2 HOMOLOG"/>
    <property type="match status" value="1"/>
</dbReference>
<dbReference type="InterPro" id="IPR002678">
    <property type="entry name" value="DUF34/NIF3"/>
</dbReference>
<evidence type="ECO:0000256" key="5">
    <source>
        <dbReference type="PIRSR" id="PIRSR602678-1"/>
    </source>
</evidence>
<evidence type="ECO:0000313" key="6">
    <source>
        <dbReference type="EMBL" id="EKB31634.1"/>
    </source>
</evidence>
<dbReference type="PANTHER" id="PTHR13799">
    <property type="entry name" value="NGG1 INTERACTING FACTOR 3"/>
    <property type="match status" value="1"/>
</dbReference>
<feature type="binding site" evidence="5">
    <location>
        <position position="101"/>
    </location>
    <ligand>
        <name>a divalent metal cation</name>
        <dbReference type="ChEBI" id="CHEBI:60240"/>
        <label>1</label>
    </ligand>
</feature>
<evidence type="ECO:0000313" key="7">
    <source>
        <dbReference type="Proteomes" id="UP000005835"/>
    </source>
</evidence>
<evidence type="ECO:0000256" key="4">
    <source>
        <dbReference type="ARBA" id="ARBA00022723"/>
    </source>
</evidence>
<comment type="similarity">
    <text evidence="1">Belongs to the GTP cyclohydrolase I type 2/NIF3 family.</text>
</comment>
<feature type="binding site" evidence="5">
    <location>
        <position position="63"/>
    </location>
    <ligand>
        <name>a divalent metal cation</name>
        <dbReference type="ChEBI" id="CHEBI:60240"/>
        <label>1</label>
    </ligand>
</feature>
<dbReference type="STRING" id="742823.HMPREF9465_00792"/>
<dbReference type="EMBL" id="ADMG01000019">
    <property type="protein sequence ID" value="EKB31634.1"/>
    <property type="molecule type" value="Genomic_DNA"/>
</dbReference>
<dbReference type="GO" id="GO:0005737">
    <property type="term" value="C:cytoplasm"/>
    <property type="evidence" value="ECO:0007669"/>
    <property type="project" value="TreeGrafter"/>
</dbReference>
<comment type="caution">
    <text evidence="6">The sequence shown here is derived from an EMBL/GenBank/DDBJ whole genome shotgun (WGS) entry which is preliminary data.</text>
</comment>
<evidence type="ECO:0000256" key="3">
    <source>
        <dbReference type="ARBA" id="ARBA00022112"/>
    </source>
</evidence>
<sequence length="250" mass="27445">MQTQALIEHLNAYLNAASFKDYAPNGLQVEGKPEIHRIVLGVSASQALIDHACSMGADCILVHHGWFWKGERSEVVGMKQRRLKALLKNDINLIAYHLPLDAHEEVGNNAEIARVLGLEIEQRAGSLELLCVGRPKDGSVPVEAFVERVAAAFGGIRVRVGEAGAEVRRVGWCSGAAQDELVEAASLGCDVYISGEISERTTYEARENGILYLACGHHATETLGIRALGRHIKNLWPELEIFWFDDENPV</sequence>
<evidence type="ECO:0000256" key="2">
    <source>
        <dbReference type="ARBA" id="ARBA00011643"/>
    </source>
</evidence>
<keyword evidence="7" id="KW-1185">Reference proteome</keyword>
<dbReference type="HOGENOM" id="CLU_037423_3_0_4"/>
<dbReference type="PATRIC" id="fig|742823.3.peg.795"/>
<dbReference type="FunFam" id="3.40.1390.30:FF:000001">
    <property type="entry name" value="GTP cyclohydrolase 1 type 2"/>
    <property type="match status" value="1"/>
</dbReference>
<gene>
    <name evidence="6" type="ORF">HMPREF9465_00792</name>
</gene>
<reference evidence="6 7" key="1">
    <citation type="submission" date="2012-05" db="EMBL/GenBank/DDBJ databases">
        <title>The Genome Sequence of Sutterella wadsworthensis 2_1_59BFAA.</title>
        <authorList>
            <consortium name="The Broad Institute Genome Sequencing Platform"/>
            <person name="Earl A."/>
            <person name="Ward D."/>
            <person name="Feldgarden M."/>
            <person name="Gevers D."/>
            <person name="Daigneault M."/>
            <person name="Strauss J."/>
            <person name="Allen-Vercoe E."/>
            <person name="Walker B."/>
            <person name="Young S.K."/>
            <person name="Zeng Q."/>
            <person name="Gargeya S."/>
            <person name="Fitzgerald M."/>
            <person name="Haas B."/>
            <person name="Abouelleil A."/>
            <person name="Alvarado L."/>
            <person name="Arachchi H.M."/>
            <person name="Berlin A.M."/>
            <person name="Chapman S.B."/>
            <person name="Goldberg J."/>
            <person name="Griggs A."/>
            <person name="Gujja S."/>
            <person name="Hansen M."/>
            <person name="Howarth C."/>
            <person name="Imamovic A."/>
            <person name="Larimer J."/>
            <person name="McCowen C."/>
            <person name="Montmayeur A."/>
            <person name="Murphy C."/>
            <person name="Neiman D."/>
            <person name="Pearson M."/>
            <person name="Priest M."/>
            <person name="Roberts A."/>
            <person name="Saif S."/>
            <person name="Shea T."/>
            <person name="Sisk P."/>
            <person name="Sykes S."/>
            <person name="Wortman J."/>
            <person name="Nusbaum C."/>
            <person name="Birren B."/>
        </authorList>
    </citation>
    <scope>NUCLEOTIDE SEQUENCE [LARGE SCALE GENOMIC DNA]</scope>
    <source>
        <strain evidence="6 7">2_1_59BFAA</strain>
    </source>
</reference>
<comment type="subunit">
    <text evidence="2">Homohexamer.</text>
</comment>
<evidence type="ECO:0000256" key="1">
    <source>
        <dbReference type="ARBA" id="ARBA00006964"/>
    </source>
</evidence>
<accession>K1KIQ3</accession>
<dbReference type="AlphaFoldDB" id="K1KIQ3"/>
<dbReference type="SUPFAM" id="SSF102705">
    <property type="entry name" value="NIF3 (NGG1p interacting factor 3)-like"/>
    <property type="match status" value="1"/>
</dbReference>
<dbReference type="Pfam" id="PF01784">
    <property type="entry name" value="DUF34_NIF3"/>
    <property type="match status" value="1"/>
</dbReference>
<dbReference type="eggNOG" id="COG0327">
    <property type="taxonomic scope" value="Bacteria"/>
</dbReference>
<dbReference type="Gene3D" id="3.40.1390.30">
    <property type="entry name" value="NIF3 (NGG1p interacting factor 3)-like"/>
    <property type="match status" value="2"/>
</dbReference>
<dbReference type="Proteomes" id="UP000005835">
    <property type="component" value="Unassembled WGS sequence"/>
</dbReference>
<feature type="binding site" evidence="5">
    <location>
        <position position="64"/>
    </location>
    <ligand>
        <name>a divalent metal cation</name>
        <dbReference type="ChEBI" id="CHEBI:60240"/>
        <label>2</label>
    </ligand>
</feature>
<organism evidence="6 7">
    <name type="scientific">Sutterella wadsworthensis 2_1_59BFAA</name>
    <dbReference type="NCBI Taxonomy" id="742823"/>
    <lineage>
        <taxon>Bacteria</taxon>
        <taxon>Pseudomonadati</taxon>
        <taxon>Pseudomonadota</taxon>
        <taxon>Betaproteobacteria</taxon>
        <taxon>Burkholderiales</taxon>
        <taxon>Sutterellaceae</taxon>
        <taxon>Sutterella</taxon>
    </lineage>
</organism>
<name>K1KIQ3_9BURK</name>
<proteinExistence type="inferred from homology"/>
<dbReference type="InterPro" id="IPR036069">
    <property type="entry name" value="DUF34/NIF3_sf"/>
</dbReference>
<dbReference type="RefSeq" id="WP_005434347.1">
    <property type="nucleotide sequence ID" value="NZ_JH815514.1"/>
</dbReference>
<feature type="binding site" evidence="5">
    <location>
        <position position="217"/>
    </location>
    <ligand>
        <name>a divalent metal cation</name>
        <dbReference type="ChEBI" id="CHEBI:60240"/>
        <label>1</label>
    </ligand>
</feature>
<protein>
    <recommendedName>
        <fullName evidence="3">GTP cyclohydrolase 1 type 2 homolog</fullName>
    </recommendedName>
</protein>
<feature type="binding site" evidence="5">
    <location>
        <position position="221"/>
    </location>
    <ligand>
        <name>a divalent metal cation</name>
        <dbReference type="ChEBI" id="CHEBI:60240"/>
        <label>1</label>
    </ligand>
</feature>
<dbReference type="OrthoDB" id="9800881at2"/>